<gene>
    <name evidence="1" type="ORF">KGM_203790</name>
</gene>
<reference evidence="1 2" key="1">
    <citation type="journal article" date="2011" name="Cell">
        <title>The monarch butterfly genome yields insights into long-distance migration.</title>
        <authorList>
            <person name="Zhan S."/>
            <person name="Merlin C."/>
            <person name="Boore J.L."/>
            <person name="Reppert S.M."/>
        </authorList>
    </citation>
    <scope>NUCLEOTIDE SEQUENCE [LARGE SCALE GENOMIC DNA]</scope>
    <source>
        <strain evidence="1">F-2</strain>
    </source>
</reference>
<dbReference type="AlphaFoldDB" id="A0A212ET77"/>
<evidence type="ECO:0000313" key="1">
    <source>
        <dbReference type="EMBL" id="OWR44679.1"/>
    </source>
</evidence>
<proteinExistence type="predicted"/>
<accession>A0A212ET77</accession>
<evidence type="ECO:0000313" key="2">
    <source>
        <dbReference type="Proteomes" id="UP000007151"/>
    </source>
</evidence>
<organism evidence="1 2">
    <name type="scientific">Danaus plexippus plexippus</name>
    <dbReference type="NCBI Taxonomy" id="278856"/>
    <lineage>
        <taxon>Eukaryota</taxon>
        <taxon>Metazoa</taxon>
        <taxon>Ecdysozoa</taxon>
        <taxon>Arthropoda</taxon>
        <taxon>Hexapoda</taxon>
        <taxon>Insecta</taxon>
        <taxon>Pterygota</taxon>
        <taxon>Neoptera</taxon>
        <taxon>Endopterygota</taxon>
        <taxon>Lepidoptera</taxon>
        <taxon>Glossata</taxon>
        <taxon>Ditrysia</taxon>
        <taxon>Papilionoidea</taxon>
        <taxon>Nymphalidae</taxon>
        <taxon>Danainae</taxon>
        <taxon>Danaini</taxon>
        <taxon>Danaina</taxon>
        <taxon>Danaus</taxon>
        <taxon>Danaus</taxon>
    </lineage>
</organism>
<dbReference type="KEGG" id="dpl:KGM_203790"/>
<protein>
    <submittedName>
        <fullName evidence="1">Uncharacterized protein</fullName>
    </submittedName>
</protein>
<comment type="caution">
    <text evidence="1">The sequence shown here is derived from an EMBL/GenBank/DDBJ whole genome shotgun (WGS) entry which is preliminary data.</text>
</comment>
<dbReference type="Proteomes" id="UP000007151">
    <property type="component" value="Unassembled WGS sequence"/>
</dbReference>
<keyword evidence="2" id="KW-1185">Reference proteome</keyword>
<sequence length="72" mass="7967">MNLGRSAARPVPNKPPHATNVCTTYQPRWSNWWVDSPDADEPTLRPAGCGVDSADSLLYALFNIHGLQQYTP</sequence>
<dbReference type="InParanoid" id="A0A212ET77"/>
<dbReference type="EMBL" id="AGBW02012631">
    <property type="protein sequence ID" value="OWR44679.1"/>
    <property type="molecule type" value="Genomic_DNA"/>
</dbReference>
<name>A0A212ET77_DANPL</name>